<dbReference type="AlphaFoldDB" id="A0A7J9L7R5"/>
<proteinExistence type="predicted"/>
<keyword evidence="2" id="KW-1185">Reference proteome</keyword>
<reference evidence="1 2" key="1">
    <citation type="journal article" date="2019" name="Genome Biol. Evol.">
        <title>Insights into the evolution of the New World diploid cottons (Gossypium, subgenus Houzingenia) based on genome sequencing.</title>
        <authorList>
            <person name="Grover C.E."/>
            <person name="Arick M.A. 2nd"/>
            <person name="Thrash A."/>
            <person name="Conover J.L."/>
            <person name="Sanders W.S."/>
            <person name="Peterson D.G."/>
            <person name="Frelichowski J.E."/>
            <person name="Scheffler J.A."/>
            <person name="Scheffler B.E."/>
            <person name="Wendel J.F."/>
        </authorList>
    </citation>
    <scope>NUCLEOTIDE SEQUENCE [LARGE SCALE GENOMIC DNA]</scope>
    <source>
        <strain evidence="1">1</strain>
        <tissue evidence="1">Leaf</tissue>
    </source>
</reference>
<evidence type="ECO:0000313" key="1">
    <source>
        <dbReference type="EMBL" id="MBA0854606.1"/>
    </source>
</evidence>
<accession>A0A7J9L7R5</accession>
<dbReference type="OrthoDB" id="1010958at2759"/>
<gene>
    <name evidence="1" type="ORF">Goshw_002461</name>
</gene>
<protein>
    <submittedName>
        <fullName evidence="1">Uncharacterized protein</fullName>
    </submittedName>
</protein>
<dbReference type="Proteomes" id="UP000593576">
    <property type="component" value="Unassembled WGS sequence"/>
</dbReference>
<sequence length="148" mass="17780">LSIIKEYDFYYYFHLEISSLIGIAEKEKFYQPYQIWIIQRMIGSLKLSAVKQDKGHLTKNIDKCYNNPSYYQIQARIYLMTKTQYLLQQKTYKLWTDGRRILAYDTRNIQDDKDEESVQLLKKIVDMEIDDFSSHMIEEVKNRGRLGT</sequence>
<feature type="non-terminal residue" evidence="1">
    <location>
        <position position="148"/>
    </location>
</feature>
<comment type="caution">
    <text evidence="1">The sequence shown here is derived from an EMBL/GenBank/DDBJ whole genome shotgun (WGS) entry which is preliminary data.</text>
</comment>
<feature type="non-terminal residue" evidence="1">
    <location>
        <position position="1"/>
    </location>
</feature>
<name>A0A7J9L7R5_GOSSC</name>
<organism evidence="1 2">
    <name type="scientific">Gossypium schwendimanii</name>
    <name type="common">Cotton</name>
    <dbReference type="NCBI Taxonomy" id="34291"/>
    <lineage>
        <taxon>Eukaryota</taxon>
        <taxon>Viridiplantae</taxon>
        <taxon>Streptophyta</taxon>
        <taxon>Embryophyta</taxon>
        <taxon>Tracheophyta</taxon>
        <taxon>Spermatophyta</taxon>
        <taxon>Magnoliopsida</taxon>
        <taxon>eudicotyledons</taxon>
        <taxon>Gunneridae</taxon>
        <taxon>Pentapetalae</taxon>
        <taxon>rosids</taxon>
        <taxon>malvids</taxon>
        <taxon>Malvales</taxon>
        <taxon>Malvaceae</taxon>
        <taxon>Malvoideae</taxon>
        <taxon>Gossypium</taxon>
    </lineage>
</organism>
<evidence type="ECO:0000313" key="2">
    <source>
        <dbReference type="Proteomes" id="UP000593576"/>
    </source>
</evidence>
<dbReference type="EMBL" id="JABFAF010000005">
    <property type="protein sequence ID" value="MBA0854606.1"/>
    <property type="molecule type" value="Genomic_DNA"/>
</dbReference>